<dbReference type="EMBL" id="JAPYKO010000003">
    <property type="protein sequence ID" value="MEI9401962.1"/>
    <property type="molecule type" value="Genomic_DNA"/>
</dbReference>
<gene>
    <name evidence="1" type="ORF">O7A05_07210</name>
</gene>
<accession>A0ABU8K969</accession>
<comment type="caution">
    <text evidence="1">The sequence shown here is derived from an EMBL/GenBank/DDBJ whole genome shotgun (WGS) entry which is preliminary data.</text>
</comment>
<name>A0ABU8K969_9HYPH</name>
<sequence>MDETADRDVEHVEGGKQGNDAVLIEVMRQGADAAVLNWQAGSGAVEPPLAGGSTYRSNMSLSLSTNFGWL</sequence>
<evidence type="ECO:0000313" key="2">
    <source>
        <dbReference type="Proteomes" id="UP001366503"/>
    </source>
</evidence>
<dbReference type="RefSeq" id="WP_337092284.1">
    <property type="nucleotide sequence ID" value="NZ_JAPYKO010000003.1"/>
</dbReference>
<reference evidence="1 2" key="1">
    <citation type="submission" date="2022-12" db="EMBL/GenBank/DDBJ databases">
        <authorList>
            <person name="Muema E."/>
        </authorList>
    </citation>
    <scope>NUCLEOTIDE SEQUENCE [LARGE SCALE GENOMIC DNA]</scope>
    <source>
        <strain evidence="2">1330</strain>
    </source>
</reference>
<organism evidence="1 2">
    <name type="scientific">Mesorhizobium argentiipisi</name>
    <dbReference type="NCBI Taxonomy" id="3015175"/>
    <lineage>
        <taxon>Bacteria</taxon>
        <taxon>Pseudomonadati</taxon>
        <taxon>Pseudomonadota</taxon>
        <taxon>Alphaproteobacteria</taxon>
        <taxon>Hyphomicrobiales</taxon>
        <taxon>Phyllobacteriaceae</taxon>
        <taxon>Mesorhizobium</taxon>
    </lineage>
</organism>
<keyword evidence="2" id="KW-1185">Reference proteome</keyword>
<dbReference type="Proteomes" id="UP001366503">
    <property type="component" value="Unassembled WGS sequence"/>
</dbReference>
<proteinExistence type="predicted"/>
<evidence type="ECO:0000313" key="1">
    <source>
        <dbReference type="EMBL" id="MEI9401962.1"/>
    </source>
</evidence>
<protein>
    <submittedName>
        <fullName evidence="1">Uncharacterized protein</fullName>
    </submittedName>
</protein>